<sequence>MKLDLLLVKRQILGTNPSLSRNSTTRKLLLMRNGDFKELGVWSCQIKEPKRYSYMVDMKGLGWNTRS</sequence>
<dbReference type="AlphaFoldDB" id="A0A8J4RN18"/>
<reference evidence="1" key="1">
    <citation type="submission" date="2020-03" db="EMBL/GenBank/DDBJ databases">
        <title>Castanea mollissima Vanexum genome sequencing.</title>
        <authorList>
            <person name="Staton M."/>
        </authorList>
    </citation>
    <scope>NUCLEOTIDE SEQUENCE</scope>
    <source>
        <tissue evidence="1">Leaf</tissue>
    </source>
</reference>
<name>A0A8J4RN18_9ROSI</name>
<accession>A0A8J4RN18</accession>
<gene>
    <name evidence="1" type="ORF">CMV_010350</name>
</gene>
<organism evidence="1 2">
    <name type="scientific">Castanea mollissima</name>
    <name type="common">Chinese chestnut</name>
    <dbReference type="NCBI Taxonomy" id="60419"/>
    <lineage>
        <taxon>Eukaryota</taxon>
        <taxon>Viridiplantae</taxon>
        <taxon>Streptophyta</taxon>
        <taxon>Embryophyta</taxon>
        <taxon>Tracheophyta</taxon>
        <taxon>Spermatophyta</taxon>
        <taxon>Magnoliopsida</taxon>
        <taxon>eudicotyledons</taxon>
        <taxon>Gunneridae</taxon>
        <taxon>Pentapetalae</taxon>
        <taxon>rosids</taxon>
        <taxon>fabids</taxon>
        <taxon>Fagales</taxon>
        <taxon>Fagaceae</taxon>
        <taxon>Castanea</taxon>
    </lineage>
</organism>
<evidence type="ECO:0000313" key="1">
    <source>
        <dbReference type="EMBL" id="KAF3965468.1"/>
    </source>
</evidence>
<comment type="caution">
    <text evidence="1">The sequence shown here is derived from an EMBL/GenBank/DDBJ whole genome shotgun (WGS) entry which is preliminary data.</text>
</comment>
<proteinExistence type="predicted"/>
<dbReference type="EMBL" id="JRKL02001185">
    <property type="protein sequence ID" value="KAF3965468.1"/>
    <property type="molecule type" value="Genomic_DNA"/>
</dbReference>
<evidence type="ECO:0000313" key="2">
    <source>
        <dbReference type="Proteomes" id="UP000737018"/>
    </source>
</evidence>
<dbReference type="Proteomes" id="UP000737018">
    <property type="component" value="Unassembled WGS sequence"/>
</dbReference>
<protein>
    <submittedName>
        <fullName evidence="1">Uncharacterized protein</fullName>
    </submittedName>
</protein>
<keyword evidence="2" id="KW-1185">Reference proteome</keyword>